<gene>
    <name evidence="2" type="ORF">CK510_18990</name>
</gene>
<evidence type="ECO:0000256" key="1">
    <source>
        <dbReference type="SAM" id="Phobius"/>
    </source>
</evidence>
<organism evidence="2 3">
    <name type="scientific">Brunnivagina elsteri CCALA 953</name>
    <dbReference type="NCBI Taxonomy" id="987040"/>
    <lineage>
        <taxon>Bacteria</taxon>
        <taxon>Bacillati</taxon>
        <taxon>Cyanobacteriota</taxon>
        <taxon>Cyanophyceae</taxon>
        <taxon>Nostocales</taxon>
        <taxon>Calotrichaceae</taxon>
        <taxon>Brunnivagina</taxon>
    </lineage>
</organism>
<reference evidence="2 3" key="1">
    <citation type="submission" date="2017-08" db="EMBL/GenBank/DDBJ databases">
        <title>Draft genome sequence of filamentous cyanobacterium Calothrix elsteri CCALA 953.</title>
        <authorList>
            <person name="Gagunashvili A.N."/>
            <person name="Elster J."/>
            <person name="Andresson O.S."/>
        </authorList>
    </citation>
    <scope>NUCLEOTIDE SEQUENCE [LARGE SCALE GENOMIC DNA]</scope>
    <source>
        <strain evidence="2 3">CCALA 953</strain>
    </source>
</reference>
<dbReference type="AlphaFoldDB" id="A0A2A2TFN5"/>
<comment type="caution">
    <text evidence="2">The sequence shown here is derived from an EMBL/GenBank/DDBJ whole genome shotgun (WGS) entry which is preliminary data.</text>
</comment>
<feature type="transmembrane region" description="Helical" evidence="1">
    <location>
        <begin position="91"/>
        <end position="113"/>
    </location>
</feature>
<dbReference type="OrthoDB" id="517514at2"/>
<keyword evidence="1" id="KW-1133">Transmembrane helix</keyword>
<keyword evidence="1" id="KW-0812">Transmembrane</keyword>
<dbReference type="RefSeq" id="WP_095723195.1">
    <property type="nucleotide sequence ID" value="NZ_NTFS01000233.1"/>
</dbReference>
<name>A0A2A2TFN5_9CYAN</name>
<dbReference type="EMBL" id="NTFS01000233">
    <property type="protein sequence ID" value="PAX52486.1"/>
    <property type="molecule type" value="Genomic_DNA"/>
</dbReference>
<proteinExistence type="predicted"/>
<keyword evidence="1" id="KW-0472">Membrane</keyword>
<protein>
    <recommendedName>
        <fullName evidence="4">Transmembrane protein</fullName>
    </recommendedName>
</protein>
<sequence>MKTKLIQLLTVSLVTLVILSPEILVFGLIWQNHLELEKTNFSIQSDNSGQTSNLQNNYVNNNDLNQQHVENLPILNSEKQESLDLLDTFKIILLIELLLFSLPVGLGLIFFLYDKYLMHRYTNYQKQIELLEEIWQYSIEEKRK</sequence>
<keyword evidence="3" id="KW-1185">Reference proteome</keyword>
<evidence type="ECO:0008006" key="4">
    <source>
        <dbReference type="Google" id="ProtNLM"/>
    </source>
</evidence>
<dbReference type="Proteomes" id="UP000218238">
    <property type="component" value="Unassembled WGS sequence"/>
</dbReference>
<evidence type="ECO:0000313" key="2">
    <source>
        <dbReference type="EMBL" id="PAX52486.1"/>
    </source>
</evidence>
<evidence type="ECO:0000313" key="3">
    <source>
        <dbReference type="Proteomes" id="UP000218238"/>
    </source>
</evidence>
<accession>A0A2A2TFN5</accession>